<evidence type="ECO:0000313" key="5">
    <source>
        <dbReference type="EMBL" id="UOB17975.1"/>
    </source>
</evidence>
<reference evidence="5" key="1">
    <citation type="submission" date="2022-03" db="EMBL/GenBank/DDBJ databases">
        <title>Description of Abyssus ytuae gen. nov., sp. nov., a novel member of the family Flavobacteriaceae isolated from the sediment of Mariana Trench.</title>
        <authorList>
            <person name="Zhang J."/>
            <person name="Xu X."/>
        </authorList>
    </citation>
    <scope>NUCLEOTIDE SEQUENCE</scope>
    <source>
        <strain evidence="5">MT3330</strain>
    </source>
</reference>
<proteinExistence type="predicted"/>
<dbReference type="EMBL" id="CP094358">
    <property type="protein sequence ID" value="UOB17975.1"/>
    <property type="molecule type" value="Genomic_DNA"/>
</dbReference>
<dbReference type="PROSITE" id="PS50005">
    <property type="entry name" value="TPR"/>
    <property type="match status" value="2"/>
</dbReference>
<name>A0A9E6ZP75_9FLAO</name>
<dbReference type="Proteomes" id="UP000831290">
    <property type="component" value="Chromosome"/>
</dbReference>
<evidence type="ECO:0000256" key="3">
    <source>
        <dbReference type="PROSITE-ProRule" id="PRU00339"/>
    </source>
</evidence>
<feature type="signal peptide" evidence="4">
    <location>
        <begin position="1"/>
        <end position="19"/>
    </location>
</feature>
<feature type="chain" id="PRO_5038506814" evidence="4">
    <location>
        <begin position="20"/>
        <end position="426"/>
    </location>
</feature>
<evidence type="ECO:0000256" key="4">
    <source>
        <dbReference type="SAM" id="SignalP"/>
    </source>
</evidence>
<feature type="repeat" description="TPR" evidence="3">
    <location>
        <begin position="229"/>
        <end position="262"/>
    </location>
</feature>
<dbReference type="SUPFAM" id="SSF48452">
    <property type="entry name" value="TPR-like"/>
    <property type="match status" value="1"/>
</dbReference>
<protein>
    <submittedName>
        <fullName evidence="5">Tetratricopeptide repeat protein</fullName>
    </submittedName>
</protein>
<gene>
    <name evidence="5" type="ORF">MQE35_01440</name>
</gene>
<dbReference type="InterPro" id="IPR051012">
    <property type="entry name" value="CellSynth/LPSAsmb/PSIAsmb"/>
</dbReference>
<dbReference type="InterPro" id="IPR011990">
    <property type="entry name" value="TPR-like_helical_dom_sf"/>
</dbReference>
<dbReference type="Gene3D" id="1.25.40.10">
    <property type="entry name" value="Tetratricopeptide repeat domain"/>
    <property type="match status" value="1"/>
</dbReference>
<dbReference type="RefSeq" id="WP_255843836.1">
    <property type="nucleotide sequence ID" value="NZ_CP094358.1"/>
</dbReference>
<evidence type="ECO:0000256" key="1">
    <source>
        <dbReference type="ARBA" id="ARBA00022737"/>
    </source>
</evidence>
<dbReference type="InterPro" id="IPR019734">
    <property type="entry name" value="TPR_rpt"/>
</dbReference>
<sequence length="426" mass="48177">MKRKIFVASALLFSAVVFSQKDELKAIDKAVKQGNLTEARTTLQSLEGSIDGAEAKYKAQYYFLKGQTYYEMAKKGIDVNTSFETAATALQDLIDFEENGKKKYTSDALEIKTDLLSKLVDSAIEDNKNGDNASAAKKLYLAYQLDKNNQDYLYFASAYAVNNQDYKTALDYYIQLKELGYTGVRMQYLATNKETGEEEDLGNKTNRDLMVKSGQYIKPEDKETESRYPEIVKNIALIYSQMGETDKAIAAVKEARAQDPKDINLILAEANLYIKLEDNEKFKALMEEAIAQEPTNPVLYYNLGVISAEMGNADEAINYYKKAIELDPTQENFYMNLAAAILLEEKTIIDEMNSLGNSRADNIRYDELKEKREGVYKEAAPHLEKLLEINPNNIDALKTLMNIYGTLGETAKYKEYKEKVAAVEQQ</sequence>
<accession>A0A9E6ZP75</accession>
<dbReference type="PANTHER" id="PTHR45586:SF1">
    <property type="entry name" value="LIPOPOLYSACCHARIDE ASSEMBLY PROTEIN B"/>
    <property type="match status" value="1"/>
</dbReference>
<dbReference type="PANTHER" id="PTHR45586">
    <property type="entry name" value="TPR REPEAT-CONTAINING PROTEIN PA4667"/>
    <property type="match status" value="1"/>
</dbReference>
<evidence type="ECO:0000313" key="6">
    <source>
        <dbReference type="Proteomes" id="UP000831290"/>
    </source>
</evidence>
<organism evidence="5 6">
    <name type="scientific">Abyssalbus ytuae</name>
    <dbReference type="NCBI Taxonomy" id="2926907"/>
    <lineage>
        <taxon>Bacteria</taxon>
        <taxon>Pseudomonadati</taxon>
        <taxon>Bacteroidota</taxon>
        <taxon>Flavobacteriia</taxon>
        <taxon>Flavobacteriales</taxon>
        <taxon>Flavobacteriaceae</taxon>
        <taxon>Abyssalbus</taxon>
    </lineage>
</organism>
<dbReference type="SMART" id="SM00028">
    <property type="entry name" value="TPR"/>
    <property type="match status" value="2"/>
</dbReference>
<dbReference type="PROSITE" id="PS50293">
    <property type="entry name" value="TPR_REGION"/>
    <property type="match status" value="1"/>
</dbReference>
<dbReference type="Pfam" id="PF00515">
    <property type="entry name" value="TPR_1"/>
    <property type="match status" value="1"/>
</dbReference>
<keyword evidence="6" id="KW-1185">Reference proteome</keyword>
<dbReference type="KEGG" id="fbm:MQE35_01440"/>
<keyword evidence="1" id="KW-0677">Repeat</keyword>
<dbReference type="Pfam" id="PF14559">
    <property type="entry name" value="TPR_19"/>
    <property type="match status" value="1"/>
</dbReference>
<evidence type="ECO:0000256" key="2">
    <source>
        <dbReference type="ARBA" id="ARBA00022803"/>
    </source>
</evidence>
<feature type="repeat" description="TPR" evidence="3">
    <location>
        <begin position="297"/>
        <end position="330"/>
    </location>
</feature>
<keyword evidence="2 3" id="KW-0802">TPR repeat</keyword>
<keyword evidence="4" id="KW-0732">Signal</keyword>
<dbReference type="AlphaFoldDB" id="A0A9E6ZP75"/>